<evidence type="ECO:0000256" key="2">
    <source>
        <dbReference type="RuleBase" id="RU003718"/>
    </source>
</evidence>
<dbReference type="EMBL" id="FNCN01000005">
    <property type="protein sequence ID" value="SDG57313.1"/>
    <property type="molecule type" value="Genomic_DNA"/>
</dbReference>
<dbReference type="InterPro" id="IPR035595">
    <property type="entry name" value="UDP_glycos_trans_CS"/>
</dbReference>
<name>A0A1G7VC51_9ACTN</name>
<sequence>MSERPLTILFMPESAYGPTNNCIGIGDVLRGRGHRVVFAAEASWKGKLTALGFEEDLVDLAPPAEEEQDPGQFWKDFIRDTAPEYRKSTKEQLETVTKPIWEALIDGVKYCEPQLKAIIGRVQPDVVVEDNVILFPALVTAGKPFVRIVSCNPLEAGGDGVAPVFSGLPADDRSEWDDFRAEYDRTHREMWTAFNEWAVEQGAPPLPDLGFLPEGDLNLYVYPEILDYTEARPLGDTWHRLDSSVRETDEDFQIPAELAATEGSLVYFSLGSLGSADVELMQRVIDVLAATPHRYIVSKGPLHAEIKLADNMWGAEFVPQAKIIPQVDLVITHGGNNTTTEALHFGKPMIVLPLFWDQYDNAQRVHELGYGVRLSTYSFTDEELTGALSRLLADTDLRARLAAAGEEIRRRDGLRLAADLIERAGRAAS</sequence>
<keyword evidence="4" id="KW-1185">Reference proteome</keyword>
<dbReference type="AlphaFoldDB" id="A0A1G7VC51"/>
<dbReference type="STRING" id="504805.SAMN05421505_105211"/>
<keyword evidence="1 2" id="KW-0808">Transferase</keyword>
<dbReference type="RefSeq" id="WP_093169612.1">
    <property type="nucleotide sequence ID" value="NZ_FNCN01000005.1"/>
</dbReference>
<dbReference type="GO" id="GO:0008194">
    <property type="term" value="F:UDP-glycosyltransferase activity"/>
    <property type="evidence" value="ECO:0007669"/>
    <property type="project" value="InterPro"/>
</dbReference>
<comment type="similarity">
    <text evidence="2">Belongs to the UDP-glycosyltransferase family.</text>
</comment>
<accession>A0A1G7VC51</accession>
<dbReference type="PROSITE" id="PS00375">
    <property type="entry name" value="UDPGT"/>
    <property type="match status" value="1"/>
</dbReference>
<gene>
    <name evidence="3" type="ORF">SAMN05421505_105211</name>
</gene>
<protein>
    <submittedName>
        <fullName evidence="3">Glycosyltransferase, MGT family</fullName>
    </submittedName>
</protein>
<proteinExistence type="inferred from homology"/>
<dbReference type="PANTHER" id="PTHR48050">
    <property type="entry name" value="STEROL 3-BETA-GLUCOSYLTRANSFERASE"/>
    <property type="match status" value="1"/>
</dbReference>
<evidence type="ECO:0000313" key="3">
    <source>
        <dbReference type="EMBL" id="SDG57313.1"/>
    </source>
</evidence>
<dbReference type="OrthoDB" id="764352at2"/>
<reference evidence="3 4" key="1">
    <citation type="submission" date="2016-10" db="EMBL/GenBank/DDBJ databases">
        <authorList>
            <person name="de Groot N.N."/>
        </authorList>
    </citation>
    <scope>NUCLEOTIDE SEQUENCE [LARGE SCALE GENOMIC DNA]</scope>
    <source>
        <strain evidence="3 4">CPCC 201354</strain>
    </source>
</reference>
<dbReference type="InterPro" id="IPR050426">
    <property type="entry name" value="Glycosyltransferase_28"/>
</dbReference>
<evidence type="ECO:0000313" key="4">
    <source>
        <dbReference type="Proteomes" id="UP000198923"/>
    </source>
</evidence>
<dbReference type="CDD" id="cd03784">
    <property type="entry name" value="GT1_Gtf-like"/>
    <property type="match status" value="1"/>
</dbReference>
<evidence type="ECO:0000256" key="1">
    <source>
        <dbReference type="ARBA" id="ARBA00022679"/>
    </source>
</evidence>
<dbReference type="Proteomes" id="UP000198923">
    <property type="component" value="Unassembled WGS sequence"/>
</dbReference>
<dbReference type="Gene3D" id="3.40.50.2000">
    <property type="entry name" value="Glycogen Phosphorylase B"/>
    <property type="match status" value="2"/>
</dbReference>
<dbReference type="InterPro" id="IPR002213">
    <property type="entry name" value="UDP_glucos_trans"/>
</dbReference>
<dbReference type="PANTHER" id="PTHR48050:SF13">
    <property type="entry name" value="STEROL 3-BETA-GLUCOSYLTRANSFERASE UGT80A2"/>
    <property type="match status" value="1"/>
</dbReference>
<dbReference type="SUPFAM" id="SSF53756">
    <property type="entry name" value="UDP-Glycosyltransferase/glycogen phosphorylase"/>
    <property type="match status" value="1"/>
</dbReference>
<organism evidence="3 4">
    <name type="scientific">Sinosporangium album</name>
    <dbReference type="NCBI Taxonomy" id="504805"/>
    <lineage>
        <taxon>Bacteria</taxon>
        <taxon>Bacillati</taxon>
        <taxon>Actinomycetota</taxon>
        <taxon>Actinomycetes</taxon>
        <taxon>Streptosporangiales</taxon>
        <taxon>Streptosporangiaceae</taxon>
        <taxon>Sinosporangium</taxon>
    </lineage>
</organism>
<dbReference type="GO" id="GO:0017000">
    <property type="term" value="P:antibiotic biosynthetic process"/>
    <property type="evidence" value="ECO:0007669"/>
    <property type="project" value="UniProtKB-ARBA"/>
</dbReference>
<keyword evidence="2" id="KW-0328">Glycosyltransferase</keyword>
<dbReference type="Pfam" id="PF00201">
    <property type="entry name" value="UDPGT"/>
    <property type="match status" value="1"/>
</dbReference>